<dbReference type="EMBL" id="CP034345">
    <property type="protein sequence ID" value="QGX95914.1"/>
    <property type="molecule type" value="Genomic_DNA"/>
</dbReference>
<dbReference type="AlphaFoldDB" id="A0A6B9FB74"/>
<organism evidence="1 2">
    <name type="scientific">Haloplanus rallus</name>
    <dbReference type="NCBI Taxonomy" id="1816183"/>
    <lineage>
        <taxon>Archaea</taxon>
        <taxon>Methanobacteriati</taxon>
        <taxon>Methanobacteriota</taxon>
        <taxon>Stenosarchaea group</taxon>
        <taxon>Halobacteria</taxon>
        <taxon>Halobacteriales</taxon>
        <taxon>Haloferacaceae</taxon>
        <taxon>Haloplanus</taxon>
    </lineage>
</organism>
<gene>
    <name evidence="1" type="ORF">EI982_14530</name>
</gene>
<dbReference type="KEGG" id="hra:EI982_14530"/>
<reference evidence="1 2" key="1">
    <citation type="submission" date="2018-12" db="EMBL/GenBank/DDBJ databases">
        <title>Complete genome sequence of Haloplanus rallus MBLA0036.</title>
        <authorList>
            <person name="Nam Y.-d."/>
            <person name="Kang J."/>
            <person name="Chung W.-H."/>
            <person name="Park Y.S."/>
        </authorList>
    </citation>
    <scope>NUCLEOTIDE SEQUENCE [LARGE SCALE GENOMIC DNA]</scope>
    <source>
        <strain evidence="1 2">MBLA0036</strain>
    </source>
</reference>
<dbReference type="RefSeq" id="WP_157690372.1">
    <property type="nucleotide sequence ID" value="NZ_CP034345.1"/>
</dbReference>
<dbReference type="GeneID" id="43370785"/>
<accession>A0A6B9FB74</accession>
<evidence type="ECO:0000313" key="1">
    <source>
        <dbReference type="EMBL" id="QGX95914.1"/>
    </source>
</evidence>
<name>A0A6B9FB74_9EURY</name>
<keyword evidence="2" id="KW-1185">Reference proteome</keyword>
<evidence type="ECO:0000313" key="2">
    <source>
        <dbReference type="Proteomes" id="UP000428325"/>
    </source>
</evidence>
<dbReference type="OrthoDB" id="303756at2157"/>
<sequence length="62" mass="7246">MVSDEPLVEIENGVVWYFEGEDRDMKGKFEGPITVYPDWVRTGGLAVPTWIPRERVEQVHER</sequence>
<proteinExistence type="predicted"/>
<dbReference type="Proteomes" id="UP000428325">
    <property type="component" value="Chromosome"/>
</dbReference>
<protein>
    <submittedName>
        <fullName evidence="1">Uncharacterized protein</fullName>
    </submittedName>
</protein>